<gene>
    <name evidence="1" type="primary">cdc1</name>
    <name evidence="1" type="ORF">IWQ57_000384</name>
</gene>
<protein>
    <submittedName>
        <fullName evidence="1">DNA polymerase delta small subunit Cdc1</fullName>
    </submittedName>
</protein>
<keyword evidence="2" id="KW-1185">Reference proteome</keyword>
<name>A0ACC1K864_9FUNG</name>
<accession>A0ACC1K864</accession>
<evidence type="ECO:0000313" key="2">
    <source>
        <dbReference type="Proteomes" id="UP001140234"/>
    </source>
</evidence>
<organism evidence="1 2">
    <name type="scientific">Coemansia nantahalensis</name>
    <dbReference type="NCBI Taxonomy" id="2789366"/>
    <lineage>
        <taxon>Eukaryota</taxon>
        <taxon>Fungi</taxon>
        <taxon>Fungi incertae sedis</taxon>
        <taxon>Zoopagomycota</taxon>
        <taxon>Kickxellomycotina</taxon>
        <taxon>Kickxellomycetes</taxon>
        <taxon>Kickxellales</taxon>
        <taxon>Kickxellaceae</taxon>
        <taxon>Coemansia</taxon>
    </lineage>
</organism>
<dbReference type="Proteomes" id="UP001140234">
    <property type="component" value="Unassembled WGS sequence"/>
</dbReference>
<sequence length="647" mass="68958">MDSLLKWAILNGATAGEDAPARSADAPAPQKLDPAVIDAILGKPASVQMAECMDAAESSETPLEAREIALDDLEMLVENIDNASNVAPLGLWPRLIGLYGSGERSIRIGALWVSGTAVQHNPKAQAAFSSHGGVTAALGVLRGDGDCAVRTKALYCVSSAIRANVQGLTEFIAHDGLAVLRGALESGGSHALRQKTFFLLRSLIDEALDTESPEELRPGMHGAEFRTGRRTYKQQFNQMYYQRLAVLQPFVRQQAQQKWEEGAQTAVRWTERVLNVEGPATTYIIGTVFIDTAAKPSTLAQVEESRWITDPPPPASYRGADEQVFLEDESGRIRLVGPLVRGATLASGVVAAVLGRETPDGDFEAADVCFAGMAPQRPRVVDDTQDKFVALVSGLRATVDCPVSLEMQLLAEFLVGDAGGAADQRMSAQIVQTVVVGGVMVVPEAPVGRTEDAKANDRGPVQQLVAEVDAFLADIAAAMPLTLLPGGTDPTDVALPQQPLHPGMFAACRRYAEFRSTTNPAYFEVDGTVLLASAGQNVDDLARYAVCGETPCELAAASLQWRHIAPSAPDTLWCYPFTQHDPFVMRDAPHVYVVGGQVAPDSGLATGADGQETRIVVVPEFAAAHTIVLLNLRTLECTPVHVTGLPA</sequence>
<reference evidence="1" key="1">
    <citation type="submission" date="2022-07" db="EMBL/GenBank/DDBJ databases">
        <title>Phylogenomic reconstructions and comparative analyses of Kickxellomycotina fungi.</title>
        <authorList>
            <person name="Reynolds N.K."/>
            <person name="Stajich J.E."/>
            <person name="Barry K."/>
            <person name="Grigoriev I.V."/>
            <person name="Crous P."/>
            <person name="Smith M.E."/>
        </authorList>
    </citation>
    <scope>NUCLEOTIDE SEQUENCE</scope>
    <source>
        <strain evidence="1">CBS 109366</strain>
    </source>
</reference>
<proteinExistence type="predicted"/>
<comment type="caution">
    <text evidence="1">The sequence shown here is derived from an EMBL/GenBank/DDBJ whole genome shotgun (WGS) entry which is preliminary data.</text>
</comment>
<dbReference type="EMBL" id="JANBUJ010000012">
    <property type="protein sequence ID" value="KAJ2775552.1"/>
    <property type="molecule type" value="Genomic_DNA"/>
</dbReference>
<evidence type="ECO:0000313" key="1">
    <source>
        <dbReference type="EMBL" id="KAJ2775552.1"/>
    </source>
</evidence>